<organism evidence="2 3">
    <name type="scientific">Gordonia aichiensis NBRC 108223</name>
    <dbReference type="NCBI Taxonomy" id="1220583"/>
    <lineage>
        <taxon>Bacteria</taxon>
        <taxon>Bacillati</taxon>
        <taxon>Actinomycetota</taxon>
        <taxon>Actinomycetes</taxon>
        <taxon>Mycobacteriales</taxon>
        <taxon>Gordoniaceae</taxon>
        <taxon>Gordonia</taxon>
    </lineage>
</organism>
<dbReference type="Proteomes" id="UP000010988">
    <property type="component" value="Unassembled WGS sequence"/>
</dbReference>
<reference evidence="2 3" key="1">
    <citation type="submission" date="2012-12" db="EMBL/GenBank/DDBJ databases">
        <title>Whole genome shotgun sequence of Gordonia aichiensis NBRC 108223.</title>
        <authorList>
            <person name="Isaki-Nakamura S."/>
            <person name="Hosoyama A."/>
            <person name="Tsuchikane K."/>
            <person name="Ando Y."/>
            <person name="Baba S."/>
            <person name="Ohji S."/>
            <person name="Hamada M."/>
            <person name="Tamura T."/>
            <person name="Yamazoe A."/>
            <person name="Yamazaki S."/>
            <person name="Fujita N."/>
        </authorList>
    </citation>
    <scope>NUCLEOTIDE SEQUENCE [LARGE SCALE GENOMIC DNA]</scope>
    <source>
        <strain evidence="2 3">NBRC 108223</strain>
    </source>
</reference>
<keyword evidence="3" id="KW-1185">Reference proteome</keyword>
<feature type="region of interest" description="Disordered" evidence="1">
    <location>
        <begin position="1"/>
        <end position="24"/>
    </location>
</feature>
<sequence length="83" mass="9562">MDRPTASHGSIASRTEWRNTMSDPDRWKSFSEEELLEYISDRLPEIKHYIKNADWRGGLQKSESVASAADELLARFKNYDGAK</sequence>
<dbReference type="EMBL" id="BANR01000007">
    <property type="protein sequence ID" value="GAC48721.1"/>
    <property type="molecule type" value="Genomic_DNA"/>
</dbReference>
<comment type="caution">
    <text evidence="2">The sequence shown here is derived from an EMBL/GenBank/DDBJ whole genome shotgun (WGS) entry which is preliminary data.</text>
</comment>
<proteinExistence type="predicted"/>
<gene>
    <name evidence="2" type="ORF">GOACH_07_00040</name>
</gene>
<protein>
    <submittedName>
        <fullName evidence="2">Uncharacterized protein</fullName>
    </submittedName>
</protein>
<dbReference type="AlphaFoldDB" id="L7KJP4"/>
<evidence type="ECO:0000313" key="2">
    <source>
        <dbReference type="EMBL" id="GAC48721.1"/>
    </source>
</evidence>
<evidence type="ECO:0000256" key="1">
    <source>
        <dbReference type="SAM" id="MobiDB-lite"/>
    </source>
</evidence>
<name>L7KJP4_9ACTN</name>
<feature type="compositionally biased region" description="Polar residues" evidence="1">
    <location>
        <begin position="7"/>
        <end position="22"/>
    </location>
</feature>
<dbReference type="STRING" id="1220583.GOACH_07_00040"/>
<accession>L7KJP4</accession>
<evidence type="ECO:0000313" key="3">
    <source>
        <dbReference type="Proteomes" id="UP000010988"/>
    </source>
</evidence>